<dbReference type="AlphaFoldDB" id="A0A917UM11"/>
<feature type="region of interest" description="Disordered" evidence="1">
    <location>
        <begin position="45"/>
        <end position="71"/>
    </location>
</feature>
<accession>A0A917UM11</accession>
<gene>
    <name evidence="2" type="ORF">GCM10010121_092150</name>
</gene>
<evidence type="ECO:0000313" key="3">
    <source>
        <dbReference type="Proteomes" id="UP000657574"/>
    </source>
</evidence>
<evidence type="ECO:0000256" key="1">
    <source>
        <dbReference type="SAM" id="MobiDB-lite"/>
    </source>
</evidence>
<proteinExistence type="predicted"/>
<reference evidence="2" key="2">
    <citation type="submission" date="2020-09" db="EMBL/GenBank/DDBJ databases">
        <authorList>
            <person name="Sun Q."/>
            <person name="Ohkuma M."/>
        </authorList>
    </citation>
    <scope>NUCLEOTIDE SEQUENCE</scope>
    <source>
        <strain evidence="2">JCM 3086</strain>
    </source>
</reference>
<sequence>MTTSPASVTWNPDWPADWQRHYAAARELPRDEDHTDVLPGVTIHAWTSANGSPGNASTPSGGSSWTDSANA</sequence>
<dbReference type="EMBL" id="BMQA01000095">
    <property type="protein sequence ID" value="GGJ67013.1"/>
    <property type="molecule type" value="Genomic_DNA"/>
</dbReference>
<evidence type="ECO:0000313" key="2">
    <source>
        <dbReference type="EMBL" id="GGJ67013.1"/>
    </source>
</evidence>
<protein>
    <submittedName>
        <fullName evidence="2">Uncharacterized protein</fullName>
    </submittedName>
</protein>
<comment type="caution">
    <text evidence="2">The sequence shown here is derived from an EMBL/GenBank/DDBJ whole genome shotgun (WGS) entry which is preliminary data.</text>
</comment>
<keyword evidence="3" id="KW-1185">Reference proteome</keyword>
<name>A0A917UM11_9ACTN</name>
<reference evidence="2" key="1">
    <citation type="journal article" date="2014" name="Int. J. Syst. Evol. Microbiol.">
        <title>Complete genome sequence of Corynebacterium casei LMG S-19264T (=DSM 44701T), isolated from a smear-ripened cheese.</title>
        <authorList>
            <consortium name="US DOE Joint Genome Institute (JGI-PGF)"/>
            <person name="Walter F."/>
            <person name="Albersmeier A."/>
            <person name="Kalinowski J."/>
            <person name="Ruckert C."/>
        </authorList>
    </citation>
    <scope>NUCLEOTIDE SEQUENCE</scope>
    <source>
        <strain evidence="2">JCM 3086</strain>
    </source>
</reference>
<dbReference type="Proteomes" id="UP000657574">
    <property type="component" value="Unassembled WGS sequence"/>
</dbReference>
<organism evidence="2 3">
    <name type="scientific">Streptomyces brasiliensis</name>
    <dbReference type="NCBI Taxonomy" id="1954"/>
    <lineage>
        <taxon>Bacteria</taxon>
        <taxon>Bacillati</taxon>
        <taxon>Actinomycetota</taxon>
        <taxon>Actinomycetes</taxon>
        <taxon>Kitasatosporales</taxon>
        <taxon>Streptomycetaceae</taxon>
        <taxon>Streptomyces</taxon>
    </lineage>
</organism>